<evidence type="ECO:0000256" key="3">
    <source>
        <dbReference type="PROSITE-ProRule" id="PRU00023"/>
    </source>
</evidence>
<keyword evidence="2 3" id="KW-0040">ANK repeat</keyword>
<proteinExistence type="predicted"/>
<gene>
    <name evidence="5" type="ORF">B0H67DRAFT_558757</name>
</gene>
<accession>A0AA40DFM3</accession>
<dbReference type="PROSITE" id="PS50088">
    <property type="entry name" value="ANK_REPEAT"/>
    <property type="match status" value="3"/>
</dbReference>
<dbReference type="PANTHER" id="PTHR24198">
    <property type="entry name" value="ANKYRIN REPEAT AND PROTEIN KINASE DOMAIN-CONTAINING PROTEIN"/>
    <property type="match status" value="1"/>
</dbReference>
<dbReference type="Proteomes" id="UP001172102">
    <property type="component" value="Unassembled WGS sequence"/>
</dbReference>
<dbReference type="Gene3D" id="1.25.40.20">
    <property type="entry name" value="Ankyrin repeat-containing domain"/>
    <property type="match status" value="2"/>
</dbReference>
<evidence type="ECO:0000256" key="1">
    <source>
        <dbReference type="ARBA" id="ARBA00022737"/>
    </source>
</evidence>
<feature type="repeat" description="ANK" evidence="3">
    <location>
        <begin position="431"/>
        <end position="463"/>
    </location>
</feature>
<organism evidence="5 6">
    <name type="scientific">Lasiosphaeris hirsuta</name>
    <dbReference type="NCBI Taxonomy" id="260670"/>
    <lineage>
        <taxon>Eukaryota</taxon>
        <taxon>Fungi</taxon>
        <taxon>Dikarya</taxon>
        <taxon>Ascomycota</taxon>
        <taxon>Pezizomycotina</taxon>
        <taxon>Sordariomycetes</taxon>
        <taxon>Sordariomycetidae</taxon>
        <taxon>Sordariales</taxon>
        <taxon>Lasiosphaeriaceae</taxon>
        <taxon>Lasiosphaeris</taxon>
    </lineage>
</organism>
<feature type="repeat" description="ANK" evidence="3">
    <location>
        <begin position="344"/>
        <end position="376"/>
    </location>
</feature>
<dbReference type="SUPFAM" id="SSF48403">
    <property type="entry name" value="Ankyrin repeat"/>
    <property type="match status" value="1"/>
</dbReference>
<keyword evidence="6" id="KW-1185">Reference proteome</keyword>
<dbReference type="SMART" id="SM00248">
    <property type="entry name" value="ANK"/>
    <property type="match status" value="6"/>
</dbReference>
<keyword evidence="1" id="KW-0677">Repeat</keyword>
<evidence type="ECO:0000313" key="6">
    <source>
        <dbReference type="Proteomes" id="UP001172102"/>
    </source>
</evidence>
<reference evidence="5" key="1">
    <citation type="submission" date="2023-06" db="EMBL/GenBank/DDBJ databases">
        <title>Genome-scale phylogeny and comparative genomics of the fungal order Sordariales.</title>
        <authorList>
            <consortium name="Lawrence Berkeley National Laboratory"/>
            <person name="Hensen N."/>
            <person name="Bonometti L."/>
            <person name="Westerberg I."/>
            <person name="Brannstrom I.O."/>
            <person name="Guillou S."/>
            <person name="Cros-Aarteil S."/>
            <person name="Calhoun S."/>
            <person name="Haridas S."/>
            <person name="Kuo A."/>
            <person name="Mondo S."/>
            <person name="Pangilinan J."/>
            <person name="Riley R."/>
            <person name="Labutti K."/>
            <person name="Andreopoulos B."/>
            <person name="Lipzen A."/>
            <person name="Chen C."/>
            <person name="Yanf M."/>
            <person name="Daum C."/>
            <person name="Ng V."/>
            <person name="Clum A."/>
            <person name="Steindorff A."/>
            <person name="Ohm R."/>
            <person name="Martin F."/>
            <person name="Silar P."/>
            <person name="Natvig D."/>
            <person name="Lalanne C."/>
            <person name="Gautier V."/>
            <person name="Ament-Velasquez S.L."/>
            <person name="Kruys A."/>
            <person name="Hutchinson M.I."/>
            <person name="Powell A.J."/>
            <person name="Barry K."/>
            <person name="Miller A.N."/>
            <person name="Grigoriev I.V."/>
            <person name="Debuchy R."/>
            <person name="Gladieux P."/>
            <person name="Thoren M.H."/>
            <person name="Johannesson H."/>
        </authorList>
    </citation>
    <scope>NUCLEOTIDE SEQUENCE</scope>
    <source>
        <strain evidence="5">SMH4607-1</strain>
    </source>
</reference>
<protein>
    <submittedName>
        <fullName evidence="5">Ankyrin repeat-containing domain protein</fullName>
    </submittedName>
</protein>
<feature type="repeat" description="ANK" evidence="3">
    <location>
        <begin position="509"/>
        <end position="541"/>
    </location>
</feature>
<dbReference type="Pfam" id="PF00023">
    <property type="entry name" value="Ank"/>
    <property type="match status" value="1"/>
</dbReference>
<dbReference type="PANTHER" id="PTHR24198:SF165">
    <property type="entry name" value="ANKYRIN REPEAT-CONTAINING PROTEIN-RELATED"/>
    <property type="match status" value="1"/>
</dbReference>
<evidence type="ECO:0000256" key="2">
    <source>
        <dbReference type="ARBA" id="ARBA00023043"/>
    </source>
</evidence>
<dbReference type="AlphaFoldDB" id="A0AA40DFM3"/>
<evidence type="ECO:0000256" key="4">
    <source>
        <dbReference type="SAM" id="MobiDB-lite"/>
    </source>
</evidence>
<comment type="caution">
    <text evidence="5">The sequence shown here is derived from an EMBL/GenBank/DDBJ whole genome shotgun (WGS) entry which is preliminary data.</text>
</comment>
<name>A0AA40DFM3_9PEZI</name>
<sequence>MADPVSLAASIIAFGQAANAASKIVHRVLDLKTAPQKLLDSTTRVLAKIAINTAESSSSITDQDANVRFERLASRAKDVLDEASAMIRSKLVKNQEEFGQRWHWDQDKKIEYRLIEFGDGRRRLSDEITAPMVEEADDTCEADSLSGSPVSGASLSNGAFGGPATQLAEPATLLLPNEVEVATPSTRQLTAPTSHLLESMASFFAQVQVEVTLTEDSHNICECSCHSPLAVRTPSWLVDAVGRLLIRWYRSPETCAKCSIRACKVARNRMLSTQYFFPWWMTQRRLIELESGWSTRQRLSISLRTTNIIPDDSTVFLFAEHNNIDGMKRLFEQKLASPYDVSLRGRTSLHFAATAVKAQMIEFLVKQKSQADVEDQDHLSPNDIIWELYLRNPEKRRFILDAAGLSPSNTESLEKQSFSGLHRIVLGLDLTGKTALAWAASRKDPQPVRTLLKHGASTSIADYRFKTTLHYYAGSGDPQSMQMILEAIKDRNESQADTRNTLIEAGDDKNRTPLNYASRMDLYPHTQLLIDYGANLEANESTTKRTILLNAVYWNSHKVLPLLLSHSAKTGVKDSRNETLLHHLARFGDLETLQIMAEHDLGHIDVKATNVLGLTALDVFNSSDARCSPEEKNDRRLAAGLFATVLRSAAQGIPNGKGSVVLEKVQEVDSDDESKHEKRDENEDKDVNEVYYDAVTEIEASE</sequence>
<dbReference type="EMBL" id="JAUKUA010000010">
    <property type="protein sequence ID" value="KAK0701285.1"/>
    <property type="molecule type" value="Genomic_DNA"/>
</dbReference>
<feature type="compositionally biased region" description="Basic and acidic residues" evidence="4">
    <location>
        <begin position="673"/>
        <end position="688"/>
    </location>
</feature>
<evidence type="ECO:0000313" key="5">
    <source>
        <dbReference type="EMBL" id="KAK0701285.1"/>
    </source>
</evidence>
<dbReference type="PROSITE" id="PS50297">
    <property type="entry name" value="ANK_REP_REGION"/>
    <property type="match status" value="2"/>
</dbReference>
<feature type="region of interest" description="Disordered" evidence="4">
    <location>
        <begin position="665"/>
        <end position="689"/>
    </location>
</feature>
<dbReference type="InterPro" id="IPR036770">
    <property type="entry name" value="Ankyrin_rpt-contain_sf"/>
</dbReference>
<dbReference type="InterPro" id="IPR002110">
    <property type="entry name" value="Ankyrin_rpt"/>
</dbReference>